<reference evidence="2" key="1">
    <citation type="journal article" date="2020" name="mSystems">
        <title>Genome- and Community-Level Interaction Insights into Carbon Utilization and Element Cycling Functions of Hydrothermarchaeota in Hydrothermal Sediment.</title>
        <authorList>
            <person name="Zhou Z."/>
            <person name="Liu Y."/>
            <person name="Xu W."/>
            <person name="Pan J."/>
            <person name="Luo Z.H."/>
            <person name="Li M."/>
        </authorList>
    </citation>
    <scope>NUCLEOTIDE SEQUENCE [LARGE SCALE GENOMIC DNA]</scope>
    <source>
        <strain evidence="2">SpSt-456</strain>
    </source>
</reference>
<dbReference type="InterPro" id="IPR001279">
    <property type="entry name" value="Metallo-B-lactamas"/>
</dbReference>
<dbReference type="Gene3D" id="3.60.15.10">
    <property type="entry name" value="Ribonuclease Z/Hydroxyacylglutathione hydrolase-like"/>
    <property type="match status" value="1"/>
</dbReference>
<dbReference type="SMART" id="SM00849">
    <property type="entry name" value="Lactamase_B"/>
    <property type="match status" value="1"/>
</dbReference>
<dbReference type="InterPro" id="IPR050114">
    <property type="entry name" value="UPF0173_UPF0282_UlaG_hydrolase"/>
</dbReference>
<feature type="domain" description="Metallo-beta-lactamase" evidence="1">
    <location>
        <begin position="48"/>
        <end position="220"/>
    </location>
</feature>
<dbReference type="Pfam" id="PF13483">
    <property type="entry name" value="Lactamase_B_3"/>
    <property type="match status" value="1"/>
</dbReference>
<evidence type="ECO:0000313" key="2">
    <source>
        <dbReference type="EMBL" id="HFK97274.1"/>
    </source>
</evidence>
<dbReference type="SUPFAM" id="SSF56281">
    <property type="entry name" value="Metallo-hydrolase/oxidoreductase"/>
    <property type="match status" value="1"/>
</dbReference>
<keyword evidence="2" id="KW-0378">Hydrolase</keyword>
<proteinExistence type="predicted"/>
<dbReference type="AlphaFoldDB" id="A0A831ZRU8"/>
<gene>
    <name evidence="2" type="ORF">ENS06_08115</name>
</gene>
<dbReference type="EMBL" id="DSTK01000023">
    <property type="protein sequence ID" value="HFK97274.1"/>
    <property type="molecule type" value="Genomic_DNA"/>
</dbReference>
<evidence type="ECO:0000259" key="1">
    <source>
        <dbReference type="SMART" id="SM00849"/>
    </source>
</evidence>
<dbReference type="PANTHER" id="PTHR43546:SF8">
    <property type="entry name" value="METALLO-BETA-LACTAMASE DOMAIN-CONTAINING PROTEIN"/>
    <property type="match status" value="1"/>
</dbReference>
<sequence length="249" mass="26366">MRRTAFFLVPWAAAATIAAAVFFFGVSESRAADTAPLQHLVANIHWLGHDAFRIDGKDAVIYIDPYRLKGGPSADLILITHEHADHTSPTDVEKIRKADTVIVTTAAAASKLSGDIRTVKPGDDLTVKGVHIRTVAAYNLTKFRSPGVPFHPREAGHVGFVITVDGVRIYHAGDTDVIPEMAGLAPDVALLPVSGTYVMTAEEAVEAAASIGPKVAVPMHVGEGIGTLEDAARFKAKAGVPVIVLPIEK</sequence>
<dbReference type="InterPro" id="IPR036866">
    <property type="entry name" value="RibonucZ/Hydroxyglut_hydro"/>
</dbReference>
<dbReference type="GO" id="GO:0016787">
    <property type="term" value="F:hydrolase activity"/>
    <property type="evidence" value="ECO:0007669"/>
    <property type="project" value="UniProtKB-KW"/>
</dbReference>
<organism evidence="2">
    <name type="scientific">Desulfacinum infernum</name>
    <dbReference type="NCBI Taxonomy" id="35837"/>
    <lineage>
        <taxon>Bacteria</taxon>
        <taxon>Pseudomonadati</taxon>
        <taxon>Thermodesulfobacteriota</taxon>
        <taxon>Syntrophobacteria</taxon>
        <taxon>Syntrophobacterales</taxon>
        <taxon>Syntrophobacteraceae</taxon>
        <taxon>Desulfacinum</taxon>
    </lineage>
</organism>
<dbReference type="PANTHER" id="PTHR43546">
    <property type="entry name" value="UPF0173 METAL-DEPENDENT HYDROLASE MJ1163-RELATED"/>
    <property type="match status" value="1"/>
</dbReference>
<comment type="caution">
    <text evidence="2">The sequence shown here is derived from an EMBL/GenBank/DDBJ whole genome shotgun (WGS) entry which is preliminary data.</text>
</comment>
<accession>A0A831ZRU8</accession>
<name>A0A831ZRU8_9BACT</name>
<protein>
    <submittedName>
        <fullName evidence="2">MBL fold metallo-hydrolase</fullName>
    </submittedName>
</protein>